<name>A0ACC2ZZC4_9EURO</name>
<protein>
    <submittedName>
        <fullName evidence="1">Uncharacterized protein</fullName>
    </submittedName>
</protein>
<keyword evidence="2" id="KW-1185">Reference proteome</keyword>
<gene>
    <name evidence="1" type="ORF">H2198_007693</name>
</gene>
<reference evidence="1" key="1">
    <citation type="submission" date="2022-10" db="EMBL/GenBank/DDBJ databases">
        <title>Culturing micro-colonial fungi from biological soil crusts in the Mojave desert and describing Neophaeococcomyces mojavensis, and introducing the new genera and species Taxawa tesnikishii.</title>
        <authorList>
            <person name="Kurbessoian T."/>
            <person name="Stajich J.E."/>
        </authorList>
    </citation>
    <scope>NUCLEOTIDE SEQUENCE</scope>
    <source>
        <strain evidence="1">JES_112</strain>
    </source>
</reference>
<dbReference type="Proteomes" id="UP001172386">
    <property type="component" value="Unassembled WGS sequence"/>
</dbReference>
<organism evidence="1 2">
    <name type="scientific">Neophaeococcomyces mojaviensis</name>
    <dbReference type="NCBI Taxonomy" id="3383035"/>
    <lineage>
        <taxon>Eukaryota</taxon>
        <taxon>Fungi</taxon>
        <taxon>Dikarya</taxon>
        <taxon>Ascomycota</taxon>
        <taxon>Pezizomycotina</taxon>
        <taxon>Eurotiomycetes</taxon>
        <taxon>Chaetothyriomycetidae</taxon>
        <taxon>Chaetothyriales</taxon>
        <taxon>Chaetothyriales incertae sedis</taxon>
        <taxon>Neophaeococcomyces</taxon>
    </lineage>
</organism>
<comment type="caution">
    <text evidence="1">The sequence shown here is derived from an EMBL/GenBank/DDBJ whole genome shotgun (WGS) entry which is preliminary data.</text>
</comment>
<dbReference type="EMBL" id="JAPDRQ010000168">
    <property type="protein sequence ID" value="KAJ9653079.1"/>
    <property type="molecule type" value="Genomic_DNA"/>
</dbReference>
<sequence length="886" mass="98008">MAAEALTYDAVTLPPPVVDTNLIAQKSTSQSKIIDDTRDTTDPDTDEDGDDFLSPDLSAEGDADSVVAVSISHVQNQMKSPITPAATKAQVLESSKSYFTAEADIQDQFSDEPLQESFSTGSPLIKAQQWTRSRIQNNSSLQPLSLWQAPLTQDKQTKRSSLVGSILGTANSNRQRSSSGSSLFDNIKKRLPELPSLSLPRWTGPNDERQRSQTINSISPFFRGLADERDASRIEYGRPHERPAPQLPAVKTEPAHSTYDGSNDAKQKQDDSMPNKLRRSTSDQSLYLRRAATGASEFDDYNAFANVSEMVNSRFKAITDSLQDSSLKIPKMPSISFGSNRPTSSRSISEDTRNNTKMNTGPLAATLEINGYRDKVNVTHAREKQHPILSHALSRLHGDLVILGGYRGSILREAQPPNRQLWVPIKVGMNLRKADLEVGLTREDELRMEEKIIPDGTLSHIGPVDISRRLIKKCKKCRNVRDQKLRAHDYGYDWRLSPDLLSDRFIRFLESLPCNRPELPAEQRGAWIIAHSLGGLLTRHAINRRPELFAGVVYAGVPQNCVNILGPLRNGDDVLFSSRVLTAQVNFTLRTSYALLPQDGKCFVNKQTGERYDVDFFDVKTWEVYRLSPCIKAPLYRKQPEKRYSMMGSISETLSQRSSWFGSITSEPPISEGRPTSPKQQVKEKAKDAKQDLESAAETLEAKAEQPLSPTLSPNTQSSAHKPSVATQSTIPVPAATEYLSRTLNSVREFKEALTHNQRLQERDAYPPVSILFAKNTPTVYGAFVNSREDIQYDDAFDDLAFAAGDGVVLASAAQLPSGYRCVRGGRIESERGHVGLLGDLEGVGRCLGAILDARGRGVGLGAYQAEVETPTVEVNQAKPQEQAEE</sequence>
<accession>A0ACC2ZZC4</accession>
<evidence type="ECO:0000313" key="1">
    <source>
        <dbReference type="EMBL" id="KAJ9653079.1"/>
    </source>
</evidence>
<proteinExistence type="predicted"/>
<evidence type="ECO:0000313" key="2">
    <source>
        <dbReference type="Proteomes" id="UP001172386"/>
    </source>
</evidence>